<reference evidence="1 4" key="2">
    <citation type="submission" date="2023-12" db="EMBL/GenBank/DDBJ databases">
        <title>Genome sequencing of Xanthomonas floridensis.</title>
        <authorList>
            <person name="Greer S."/>
            <person name="Harrison J."/>
            <person name="Grant M."/>
            <person name="Vicente J."/>
            <person name="Studholme D."/>
        </authorList>
    </citation>
    <scope>NUCLEOTIDE SEQUENCE [LARGE SCALE GENOMIC DNA]</scope>
    <source>
        <strain evidence="1 4">WHRI 8848</strain>
    </source>
</reference>
<evidence type="ECO:0000313" key="3">
    <source>
        <dbReference type="Proteomes" id="UP000077659"/>
    </source>
</evidence>
<dbReference type="Gene3D" id="3.30.40.190">
    <property type="match status" value="1"/>
</dbReference>
<reference evidence="2 3" key="1">
    <citation type="submission" date="2016-05" db="EMBL/GenBank/DDBJ databases">
        <title>Pathogenic, phenotypic and molecular characterisation of Xanthomonas nasturtii sp. nov. and Xanthomonas floridensis sp. nov., new species of Xanthomonas associated with watercress production in Florida.</title>
        <authorList>
            <person name="Vicente J.G."/>
            <person name="Rothwell S."/>
            <person name="Holub E.B."/>
            <person name="Studholme D.J."/>
        </authorList>
    </citation>
    <scope>NUCLEOTIDE SEQUENCE [LARGE SCALE GENOMIC DNA]</scope>
    <source>
        <strain evidence="2 3">WHRI 8848</strain>
    </source>
</reference>
<organism evidence="2 3">
    <name type="scientific">Xanthomonas floridensis</name>
    <dbReference type="NCBI Taxonomy" id="1843580"/>
    <lineage>
        <taxon>Bacteria</taxon>
        <taxon>Pseudomonadati</taxon>
        <taxon>Pseudomonadota</taxon>
        <taxon>Gammaproteobacteria</taxon>
        <taxon>Lysobacterales</taxon>
        <taxon>Lysobacteraceae</taxon>
        <taxon>Xanthomonas</taxon>
    </lineage>
</organism>
<keyword evidence="4" id="KW-1185">Reference proteome</keyword>
<comment type="caution">
    <text evidence="2">The sequence shown here is derived from an EMBL/GenBank/DDBJ whole genome shotgun (WGS) entry which is preliminary data.</text>
</comment>
<evidence type="ECO:0000313" key="1">
    <source>
        <dbReference type="EMBL" id="MEA5123286.1"/>
    </source>
</evidence>
<dbReference type="Proteomes" id="UP001303614">
    <property type="component" value="Unassembled WGS sequence"/>
</dbReference>
<sequence>MPRGWQAGKRKGSKLMRRAIRTANRAEQAYQDAARALGCVVCRWRIAAGLQRAILCGHTQIHHRNLGDLHGQKQIGQHAVVALGAWHHDGDQMPGMTRDRMREVFGPSFKHHAREFRAWTFDVLGGRGTEAWQDYQDQLLNITRAA</sequence>
<protein>
    <submittedName>
        <fullName evidence="2">Uncharacterized protein</fullName>
    </submittedName>
</protein>
<dbReference type="OrthoDB" id="6044789at2"/>
<dbReference type="RefSeq" id="WP_064508837.1">
    <property type="nucleotide sequence ID" value="NZ_JAYFSN010000017.1"/>
</dbReference>
<evidence type="ECO:0000313" key="4">
    <source>
        <dbReference type="Proteomes" id="UP001303614"/>
    </source>
</evidence>
<dbReference type="STRING" id="1843580.A7D17_15980"/>
<dbReference type="EMBL" id="LXNG01000014">
    <property type="protein sequence ID" value="OAG67686.1"/>
    <property type="molecule type" value="Genomic_DNA"/>
</dbReference>
<gene>
    <name evidence="2" type="ORF">A7D17_15980</name>
    <name evidence="1" type="ORF">VB146_05260</name>
</gene>
<dbReference type="EMBL" id="JAYFSO010000005">
    <property type="protein sequence ID" value="MEA5123286.1"/>
    <property type="molecule type" value="Genomic_DNA"/>
</dbReference>
<accession>A0A1A9MCV2</accession>
<dbReference type="AlphaFoldDB" id="A0A1A9MCV2"/>
<proteinExistence type="predicted"/>
<evidence type="ECO:0000313" key="2">
    <source>
        <dbReference type="EMBL" id="OAG67686.1"/>
    </source>
</evidence>
<name>A0A1A9MCV2_9XANT</name>
<dbReference type="Proteomes" id="UP000077659">
    <property type="component" value="Unassembled WGS sequence"/>
</dbReference>